<accession>A0A927YNL0</accession>
<evidence type="ECO:0000313" key="11">
    <source>
        <dbReference type="Proteomes" id="UP000766246"/>
    </source>
</evidence>
<feature type="transmembrane region" description="Helical" evidence="9">
    <location>
        <begin position="291"/>
        <end position="309"/>
    </location>
</feature>
<name>A0A927YNL0_9FIRM</name>
<evidence type="ECO:0000313" key="10">
    <source>
        <dbReference type="EMBL" id="MBE5920282.1"/>
    </source>
</evidence>
<dbReference type="PANTHER" id="PTHR34308">
    <property type="entry name" value="COBALAMIN BIOSYNTHESIS PROTEIN CBIB"/>
    <property type="match status" value="1"/>
</dbReference>
<keyword evidence="4" id="KW-1003">Cell membrane</keyword>
<evidence type="ECO:0000256" key="8">
    <source>
        <dbReference type="ARBA" id="ARBA00023136"/>
    </source>
</evidence>
<evidence type="ECO:0000256" key="9">
    <source>
        <dbReference type="SAM" id="Phobius"/>
    </source>
</evidence>
<comment type="pathway">
    <text evidence="2">Cofactor biosynthesis; adenosylcobalamin biosynthesis.</text>
</comment>
<evidence type="ECO:0000256" key="4">
    <source>
        <dbReference type="ARBA" id="ARBA00022475"/>
    </source>
</evidence>
<dbReference type="EMBL" id="SVER01000028">
    <property type="protein sequence ID" value="MBE5920282.1"/>
    <property type="molecule type" value="Genomic_DNA"/>
</dbReference>
<sequence>MFKYHLLALLLGTVLDAIFGRIYSIWNPFDTIKEYVRFLDRALLGDEIILIEDSKQRQLGLWLVFLVIAPVLAVVLFFNMLFYEISIFTGVIFEAFATYLCLEGHYLFYGGRAVMSEYYGSGFVAMKRMAEKFTSSDSKADTAEALTKETITYIASGATDLVLNPFLIAFFFGPVGAFLYRCLHIIESRVGIFSNGCSKENRYMLFGYYPAKLIYLIGYIPNRINGALTVFAAKYTFGDFNGKNAQYIHLRDRFKAVSAYAGALGITLKNGHIGDEDNITSPKALRTATNLLRNTCMIYQLILVILLLIF</sequence>
<reference evidence="10" key="1">
    <citation type="submission" date="2019-04" db="EMBL/GenBank/DDBJ databases">
        <title>Evolution of Biomass-Degrading Anaerobic Consortia Revealed by Metagenomics.</title>
        <authorList>
            <person name="Peng X."/>
        </authorList>
    </citation>
    <scope>NUCLEOTIDE SEQUENCE</scope>
    <source>
        <strain evidence="10">SIG311</strain>
    </source>
</reference>
<feature type="transmembrane region" description="Helical" evidence="9">
    <location>
        <begin position="59"/>
        <end position="78"/>
    </location>
</feature>
<comment type="caution">
    <text evidence="10">The sequence shown here is derived from an EMBL/GenBank/DDBJ whole genome shotgun (WGS) entry which is preliminary data.</text>
</comment>
<dbReference type="Pfam" id="PF03186">
    <property type="entry name" value="CobD_Cbib"/>
    <property type="match status" value="1"/>
</dbReference>
<keyword evidence="5" id="KW-0169">Cobalamin biosynthesis</keyword>
<feature type="transmembrane region" description="Helical" evidence="9">
    <location>
        <begin position="85"/>
        <end position="108"/>
    </location>
</feature>
<gene>
    <name evidence="10" type="ORF">E7272_10625</name>
</gene>
<dbReference type="PANTHER" id="PTHR34308:SF1">
    <property type="entry name" value="COBALAMIN BIOSYNTHESIS PROTEIN CBIB"/>
    <property type="match status" value="1"/>
</dbReference>
<evidence type="ECO:0000256" key="1">
    <source>
        <dbReference type="ARBA" id="ARBA00004651"/>
    </source>
</evidence>
<dbReference type="GO" id="GO:0009236">
    <property type="term" value="P:cobalamin biosynthetic process"/>
    <property type="evidence" value="ECO:0007669"/>
    <property type="project" value="UniProtKB-KW"/>
</dbReference>
<evidence type="ECO:0000256" key="5">
    <source>
        <dbReference type="ARBA" id="ARBA00022573"/>
    </source>
</evidence>
<keyword evidence="7 9" id="KW-1133">Transmembrane helix</keyword>
<dbReference type="GO" id="GO:0048472">
    <property type="term" value="F:threonine-phosphate decarboxylase activity"/>
    <property type="evidence" value="ECO:0007669"/>
    <property type="project" value="InterPro"/>
</dbReference>
<dbReference type="Proteomes" id="UP000766246">
    <property type="component" value="Unassembled WGS sequence"/>
</dbReference>
<organism evidence="10 11">
    <name type="scientific">Pseudobutyrivibrio ruminis</name>
    <dbReference type="NCBI Taxonomy" id="46206"/>
    <lineage>
        <taxon>Bacteria</taxon>
        <taxon>Bacillati</taxon>
        <taxon>Bacillota</taxon>
        <taxon>Clostridia</taxon>
        <taxon>Lachnospirales</taxon>
        <taxon>Lachnospiraceae</taxon>
        <taxon>Pseudobutyrivibrio</taxon>
    </lineage>
</organism>
<dbReference type="GO" id="GO:0005886">
    <property type="term" value="C:plasma membrane"/>
    <property type="evidence" value="ECO:0007669"/>
    <property type="project" value="UniProtKB-SubCell"/>
</dbReference>
<protein>
    <recommendedName>
        <fullName evidence="12">Adenosylcobinamide-phosphate synthase</fullName>
    </recommendedName>
</protein>
<keyword evidence="8 9" id="KW-0472">Membrane</keyword>
<evidence type="ECO:0000256" key="2">
    <source>
        <dbReference type="ARBA" id="ARBA00004953"/>
    </source>
</evidence>
<proteinExistence type="inferred from homology"/>
<keyword evidence="6 9" id="KW-0812">Transmembrane</keyword>
<comment type="subcellular location">
    <subcellularLocation>
        <location evidence="1">Cell membrane</location>
        <topology evidence="1">Multi-pass membrane protein</topology>
    </subcellularLocation>
</comment>
<dbReference type="InterPro" id="IPR004485">
    <property type="entry name" value="Cobalamin_biosynth_CobD/CbiB"/>
</dbReference>
<dbReference type="AlphaFoldDB" id="A0A927YNL0"/>
<evidence type="ECO:0000256" key="6">
    <source>
        <dbReference type="ARBA" id="ARBA00022692"/>
    </source>
</evidence>
<comment type="similarity">
    <text evidence="3">Belongs to the CobD/CbiB family.</text>
</comment>
<feature type="transmembrane region" description="Helical" evidence="9">
    <location>
        <begin position="162"/>
        <end position="180"/>
    </location>
</feature>
<evidence type="ECO:0008006" key="12">
    <source>
        <dbReference type="Google" id="ProtNLM"/>
    </source>
</evidence>
<evidence type="ECO:0000256" key="3">
    <source>
        <dbReference type="ARBA" id="ARBA00006263"/>
    </source>
</evidence>
<evidence type="ECO:0000256" key="7">
    <source>
        <dbReference type="ARBA" id="ARBA00022989"/>
    </source>
</evidence>